<gene>
    <name evidence="1" type="ORF">CEY15_02315</name>
</gene>
<reference evidence="2" key="1">
    <citation type="submission" date="2017-09" db="EMBL/GenBank/DDBJ databases">
        <authorList>
            <person name="Zhang Y."/>
            <person name="Huang X."/>
            <person name="Liu J."/>
            <person name="Lu L."/>
            <person name="Peng K."/>
        </authorList>
    </citation>
    <scope>NUCLEOTIDE SEQUENCE [LARGE SCALE GENOMIC DNA]</scope>
    <source>
        <strain evidence="2">S-XJ-1</strain>
    </source>
</reference>
<dbReference type="EMBL" id="NTGA01000004">
    <property type="protein sequence ID" value="PAY24650.1"/>
    <property type="molecule type" value="Genomic_DNA"/>
</dbReference>
<dbReference type="AlphaFoldDB" id="A0A2A2WTW7"/>
<evidence type="ECO:0000313" key="2">
    <source>
        <dbReference type="Proteomes" id="UP000218810"/>
    </source>
</evidence>
<organism evidence="1 2">
    <name type="scientific">Dietzia natronolimnaea</name>
    <dbReference type="NCBI Taxonomy" id="161920"/>
    <lineage>
        <taxon>Bacteria</taxon>
        <taxon>Bacillati</taxon>
        <taxon>Actinomycetota</taxon>
        <taxon>Actinomycetes</taxon>
        <taxon>Mycobacteriales</taxon>
        <taxon>Dietziaceae</taxon>
        <taxon>Dietzia</taxon>
    </lineage>
</organism>
<name>A0A2A2WTW7_9ACTN</name>
<accession>A0A2A2WTW7</accession>
<dbReference type="Proteomes" id="UP000218810">
    <property type="component" value="Unassembled WGS sequence"/>
</dbReference>
<protein>
    <submittedName>
        <fullName evidence="1">Uncharacterized protein</fullName>
    </submittedName>
</protein>
<sequence length="104" mass="10790">MFDRQALAVVIAGLDGHNPNVTLMSNGNLVSTPGNGPSDLQLATDDMLSQRMPTVAVQDVARAALAVAMATAQTLGAGPFDIDPKAIAAELRFMLQALAIEADE</sequence>
<comment type="caution">
    <text evidence="1">The sequence shown here is derived from an EMBL/GenBank/DDBJ whole genome shotgun (WGS) entry which is preliminary data.</text>
</comment>
<keyword evidence="2" id="KW-1185">Reference proteome</keyword>
<proteinExistence type="predicted"/>
<evidence type="ECO:0000313" key="1">
    <source>
        <dbReference type="EMBL" id="PAY24650.1"/>
    </source>
</evidence>
<dbReference type="RefSeq" id="WP_095717110.1">
    <property type="nucleotide sequence ID" value="NZ_NTGA01000004.1"/>
</dbReference>